<dbReference type="EMBL" id="CAJOBR010016017">
    <property type="protein sequence ID" value="CAF4914929.1"/>
    <property type="molecule type" value="Genomic_DNA"/>
</dbReference>
<dbReference type="Proteomes" id="UP000663869">
    <property type="component" value="Unassembled WGS sequence"/>
</dbReference>
<dbReference type="EMBL" id="CAJNYD010003583">
    <property type="protein sequence ID" value="CAF3521253.1"/>
    <property type="molecule type" value="Genomic_DNA"/>
</dbReference>
<dbReference type="Proteomes" id="UP000663872">
    <property type="component" value="Unassembled WGS sequence"/>
</dbReference>
<evidence type="ECO:0000313" key="3">
    <source>
        <dbReference type="EMBL" id="CAF3647585.1"/>
    </source>
</evidence>
<gene>
    <name evidence="1" type="ORF">FME351_LOCUS11911</name>
    <name evidence="3" type="ORF">GRG538_LOCUS25020</name>
    <name evidence="4" type="ORF">HFQ381_LOCUS31865</name>
    <name evidence="2" type="ORF">LUA448_LOCUS26445</name>
    <name evidence="6" type="ORF">QYT958_LOCUS31274</name>
    <name evidence="5" type="ORF">TSG867_LOCUS31866</name>
</gene>
<accession>A0A818IKD0</accession>
<dbReference type="EMBL" id="CAJNYT010004256">
    <property type="protein sequence ID" value="CAF3647585.1"/>
    <property type="molecule type" value="Genomic_DNA"/>
</dbReference>
<reference evidence="2" key="1">
    <citation type="submission" date="2021-02" db="EMBL/GenBank/DDBJ databases">
        <authorList>
            <person name="Nowell W R."/>
        </authorList>
    </citation>
    <scope>NUCLEOTIDE SEQUENCE</scope>
</reference>
<proteinExistence type="predicted"/>
<evidence type="ECO:0000313" key="6">
    <source>
        <dbReference type="EMBL" id="CAF4914929.1"/>
    </source>
</evidence>
<evidence type="ECO:0000313" key="4">
    <source>
        <dbReference type="EMBL" id="CAF4568359.1"/>
    </source>
</evidence>
<dbReference type="EMBL" id="CAJOBQ010006364">
    <property type="protein sequence ID" value="CAF4670966.1"/>
    <property type="molecule type" value="Genomic_DNA"/>
</dbReference>
<dbReference type="Proteomes" id="UP000663833">
    <property type="component" value="Unassembled WGS sequence"/>
</dbReference>
<dbReference type="AlphaFoldDB" id="A0A818IKD0"/>
<evidence type="ECO:0000313" key="7">
    <source>
        <dbReference type="Proteomes" id="UP000663833"/>
    </source>
</evidence>
<evidence type="ECO:0000313" key="1">
    <source>
        <dbReference type="EMBL" id="CAF3432542.1"/>
    </source>
</evidence>
<dbReference type="EMBL" id="CAJNYU010001408">
    <property type="protein sequence ID" value="CAF3432542.1"/>
    <property type="molecule type" value="Genomic_DNA"/>
</dbReference>
<sequence length="75" mass="8101">MINYNGRLNSNSARLVPGGNGFTSLLPNETITAIREYAKLVHHQPDASAYKVTNAIGNVFAAAKHEQENSKSSKS</sequence>
<name>A0A818IKD0_9BILA</name>
<dbReference type="Proteomes" id="UP000663862">
    <property type="component" value="Unassembled WGS sequence"/>
</dbReference>
<comment type="caution">
    <text evidence="2">The sequence shown here is derived from an EMBL/GenBank/DDBJ whole genome shotgun (WGS) entry which is preliminary data.</text>
</comment>
<dbReference type="Proteomes" id="UP000663848">
    <property type="component" value="Unassembled WGS sequence"/>
</dbReference>
<protein>
    <submittedName>
        <fullName evidence="2">Uncharacterized protein</fullName>
    </submittedName>
</protein>
<organism evidence="2 7">
    <name type="scientific">Rotaria socialis</name>
    <dbReference type="NCBI Taxonomy" id="392032"/>
    <lineage>
        <taxon>Eukaryota</taxon>
        <taxon>Metazoa</taxon>
        <taxon>Spiralia</taxon>
        <taxon>Gnathifera</taxon>
        <taxon>Rotifera</taxon>
        <taxon>Eurotatoria</taxon>
        <taxon>Bdelloidea</taxon>
        <taxon>Philodinida</taxon>
        <taxon>Philodinidae</taxon>
        <taxon>Rotaria</taxon>
    </lineage>
</organism>
<dbReference type="Proteomes" id="UP000663851">
    <property type="component" value="Unassembled WGS sequence"/>
</dbReference>
<evidence type="ECO:0000313" key="2">
    <source>
        <dbReference type="EMBL" id="CAF3521253.1"/>
    </source>
</evidence>
<evidence type="ECO:0000313" key="5">
    <source>
        <dbReference type="EMBL" id="CAF4670966.1"/>
    </source>
</evidence>
<dbReference type="EMBL" id="CAJOBO010006976">
    <property type="protein sequence ID" value="CAF4568359.1"/>
    <property type="molecule type" value="Genomic_DNA"/>
</dbReference>